<dbReference type="InterPro" id="IPR058561">
    <property type="entry name" value="Exonuc_1_C"/>
</dbReference>
<dbReference type="RefSeq" id="WP_169035960.1">
    <property type="nucleotide sequence ID" value="NZ_LANA01000001.1"/>
</dbReference>
<proteinExistence type="predicted"/>
<evidence type="ECO:0000256" key="1">
    <source>
        <dbReference type="SAM" id="Coils"/>
    </source>
</evidence>
<sequence>MQLFTYFDCESDAGAAGKATCLSIAAVTVDENFNEVSIGGVPAQWKINSRFKRSRVFEIDAMLAHNIPIEVIKKEALSNGQLVDEWERRFKILADHGTVFVGYNSMNYDNILLQNTLFINLKWPYITNKQQFDLLPAIRAASVFAPGALNYELNAKGNTSFKLQSMLAANNIHTEGAHDSLYDTIATKDLAKRLFEKAPDVFNASIELRKKADVLPKIQEGIFCWHEAFFKTKIYCGMHLGNTIFPGWYYLYDLRKHPDEVIKLDREGLKQSLKESPKWLRTLKSNRAPLIMDSEMALLDESYKTLGMSELKKRYNLLKKHKDELSSRIRDIIEEQYSEKQEFNQEELQPEEKIYSLNPSNEERNLMTQFNQDNTSQEKKRIFNLFKRDDVKILAEMKLFDDNDGNEDKFCEILSKRDYKRIKKRIATNILDMSDKPSPFTKIPTQQTRLDTLRVIAEKNEDHEKMKQLDSFDKYLEEMKLFYGKAS</sequence>
<feature type="coiled-coil region" evidence="1">
    <location>
        <begin position="308"/>
        <end position="335"/>
    </location>
</feature>
<dbReference type="Proteomes" id="UP001166004">
    <property type="component" value="Unassembled WGS sequence"/>
</dbReference>
<feature type="domain" description="ExoI C-terminal" evidence="3">
    <location>
        <begin position="346"/>
        <end position="480"/>
    </location>
</feature>
<keyword evidence="5" id="KW-1185">Reference proteome</keyword>
<organism evidence="4 5">
    <name type="scientific">Pelagibacter ubique</name>
    <dbReference type="NCBI Taxonomy" id="198252"/>
    <lineage>
        <taxon>Bacteria</taxon>
        <taxon>Pseudomonadati</taxon>
        <taxon>Pseudomonadota</taxon>
        <taxon>Alphaproteobacteria</taxon>
        <taxon>Candidatus Pelagibacterales</taxon>
        <taxon>Candidatus Pelagibacteraceae</taxon>
        <taxon>Candidatus Pelagibacter</taxon>
    </lineage>
</organism>
<protein>
    <submittedName>
        <fullName evidence="4">Exodeoxyribonuclease I subunit C</fullName>
    </submittedName>
</protein>
<evidence type="ECO:0000259" key="3">
    <source>
        <dbReference type="PROSITE" id="PS51785"/>
    </source>
</evidence>
<evidence type="ECO:0000313" key="4">
    <source>
        <dbReference type="EMBL" id="NMN67466.1"/>
    </source>
</evidence>
<name>A0ABX1T047_PELUQ</name>
<accession>A0ABX1T047</accession>
<gene>
    <name evidence="4" type="ORF">VP91_00006090</name>
</gene>
<keyword evidence="1" id="KW-0175">Coiled coil</keyword>
<dbReference type="EMBL" id="LANA01000001">
    <property type="protein sequence ID" value="NMN67466.1"/>
    <property type="molecule type" value="Genomic_DNA"/>
</dbReference>
<evidence type="ECO:0000259" key="2">
    <source>
        <dbReference type="PROSITE" id="PS51784"/>
    </source>
</evidence>
<comment type="caution">
    <text evidence="4">The sequence shown here is derived from an EMBL/GenBank/DDBJ whole genome shotgun (WGS) entry which is preliminary data.</text>
</comment>
<feature type="domain" description="ExoI SH3-like" evidence="2">
    <location>
        <begin position="199"/>
        <end position="337"/>
    </location>
</feature>
<dbReference type="Gene3D" id="3.30.420.10">
    <property type="entry name" value="Ribonuclease H-like superfamily/Ribonuclease H"/>
    <property type="match status" value="1"/>
</dbReference>
<dbReference type="InterPro" id="IPR012337">
    <property type="entry name" value="RNaseH-like_sf"/>
</dbReference>
<reference evidence="4 5" key="1">
    <citation type="submission" date="2019-07" db="EMBL/GenBank/DDBJ databases">
        <title>SAR11 Genome Evolution.</title>
        <authorList>
            <person name="Giovannoni S."/>
        </authorList>
    </citation>
    <scope>NUCLEOTIDE SEQUENCE [LARGE SCALE GENOMIC DNA]</scope>
    <source>
        <strain evidence="4 5">HTCC9565</strain>
    </source>
</reference>
<dbReference type="InterPro" id="IPR034747">
    <property type="entry name" value="EXOI_SH3"/>
</dbReference>
<evidence type="ECO:0000313" key="5">
    <source>
        <dbReference type="Proteomes" id="UP001166004"/>
    </source>
</evidence>
<dbReference type="SUPFAM" id="SSF53098">
    <property type="entry name" value="Ribonuclease H-like"/>
    <property type="match status" value="1"/>
</dbReference>
<dbReference type="InterPro" id="IPR036397">
    <property type="entry name" value="RNaseH_sf"/>
</dbReference>
<dbReference type="PROSITE" id="PS51785">
    <property type="entry name" value="EXOI_C"/>
    <property type="match status" value="1"/>
</dbReference>
<dbReference type="PROSITE" id="PS51784">
    <property type="entry name" value="EXOI_SH3"/>
    <property type="match status" value="1"/>
</dbReference>